<dbReference type="Gene3D" id="3.40.50.2000">
    <property type="entry name" value="Glycogen Phosphorylase B"/>
    <property type="match status" value="1"/>
</dbReference>
<comment type="caution">
    <text evidence="3">The sequence shown here is derived from an EMBL/GenBank/DDBJ whole genome shotgun (WGS) entry which is preliminary data.</text>
</comment>
<dbReference type="OrthoDB" id="5835829at2759"/>
<keyword evidence="2" id="KW-0808">Transferase</keyword>
<evidence type="ECO:0000313" key="4">
    <source>
        <dbReference type="Proteomes" id="UP000467841"/>
    </source>
</evidence>
<dbReference type="SUPFAM" id="SSF53756">
    <property type="entry name" value="UDP-Glycosyltransferase/glycogen phosphorylase"/>
    <property type="match status" value="1"/>
</dbReference>
<sequence>MIPLLDFTRRLALRSSSSSITITVLVTPKNLSFLSPLLSSRVNIETLILPFPSHPSLPSGVKNIKDLDPSAYPYMIQALGDLHALLLSWITSHPSPPVAIVSDFFLGWTKKLGIPRFVFSPSAAIGYCIFNTLWTEIPTKKNDEEILEFPKIPNCPKYSWSQISSTYQSYVNGDPTWDFIKASFRDNAASYGVVVNSFSA</sequence>
<evidence type="ECO:0000313" key="3">
    <source>
        <dbReference type="EMBL" id="CAA7017768.1"/>
    </source>
</evidence>
<dbReference type="PANTHER" id="PTHR48047">
    <property type="entry name" value="GLYCOSYLTRANSFERASE"/>
    <property type="match status" value="1"/>
</dbReference>
<dbReference type="PANTHER" id="PTHR48047:SF8">
    <property type="entry name" value="FLAVONOL 3-O-GLUCOSYLTRANSFERASE UGT89B1"/>
    <property type="match status" value="1"/>
</dbReference>
<accession>A0A6D2HV06</accession>
<gene>
    <name evidence="3" type="ORF">MERR_LOCUS5003</name>
</gene>
<keyword evidence="4" id="KW-1185">Reference proteome</keyword>
<evidence type="ECO:0000256" key="1">
    <source>
        <dbReference type="ARBA" id="ARBA00009995"/>
    </source>
</evidence>
<evidence type="ECO:0000256" key="2">
    <source>
        <dbReference type="ARBA" id="ARBA00022676"/>
    </source>
</evidence>
<protein>
    <submittedName>
        <fullName evidence="3">Uncharacterized protein</fullName>
    </submittedName>
</protein>
<dbReference type="AlphaFoldDB" id="A0A6D2HV06"/>
<reference evidence="3" key="1">
    <citation type="submission" date="2020-01" db="EMBL/GenBank/DDBJ databases">
        <authorList>
            <person name="Mishra B."/>
        </authorList>
    </citation>
    <scope>NUCLEOTIDE SEQUENCE [LARGE SCALE GENOMIC DNA]</scope>
</reference>
<dbReference type="Proteomes" id="UP000467841">
    <property type="component" value="Unassembled WGS sequence"/>
</dbReference>
<comment type="similarity">
    <text evidence="1">Belongs to the UDP-glycosyltransferase family.</text>
</comment>
<dbReference type="GO" id="GO:0035251">
    <property type="term" value="F:UDP-glucosyltransferase activity"/>
    <property type="evidence" value="ECO:0007669"/>
    <property type="project" value="TreeGrafter"/>
</dbReference>
<proteinExistence type="inferred from homology"/>
<dbReference type="EMBL" id="CACVBM020000333">
    <property type="protein sequence ID" value="CAA7017768.1"/>
    <property type="molecule type" value="Genomic_DNA"/>
</dbReference>
<keyword evidence="2" id="KW-0328">Glycosyltransferase</keyword>
<name>A0A6D2HV06_9BRAS</name>
<organism evidence="3 4">
    <name type="scientific">Microthlaspi erraticum</name>
    <dbReference type="NCBI Taxonomy" id="1685480"/>
    <lineage>
        <taxon>Eukaryota</taxon>
        <taxon>Viridiplantae</taxon>
        <taxon>Streptophyta</taxon>
        <taxon>Embryophyta</taxon>
        <taxon>Tracheophyta</taxon>
        <taxon>Spermatophyta</taxon>
        <taxon>Magnoliopsida</taxon>
        <taxon>eudicotyledons</taxon>
        <taxon>Gunneridae</taxon>
        <taxon>Pentapetalae</taxon>
        <taxon>rosids</taxon>
        <taxon>malvids</taxon>
        <taxon>Brassicales</taxon>
        <taxon>Brassicaceae</taxon>
        <taxon>Coluteocarpeae</taxon>
        <taxon>Microthlaspi</taxon>
    </lineage>
</organism>